<evidence type="ECO:0000313" key="1">
    <source>
        <dbReference type="EMBL" id="SOE45281.1"/>
    </source>
</evidence>
<accession>A0A2H1MXZ2</accession>
<dbReference type="EMBL" id="LT907984">
    <property type="protein sequence ID" value="SOE45281.1"/>
    <property type="molecule type" value="Genomic_DNA"/>
</dbReference>
<geneLocation type="plasmid" evidence="1">
    <name>pJ23A1</name>
</geneLocation>
<gene>
    <name evidence="1" type="ORF">LSAJ23K_A100165</name>
</gene>
<name>A0A2H1MXZ2_LATSS</name>
<evidence type="ECO:0008006" key="2">
    <source>
        <dbReference type="Google" id="ProtNLM"/>
    </source>
</evidence>
<keyword evidence="1" id="KW-0614">Plasmid</keyword>
<reference evidence="1" key="1">
    <citation type="submission" date="2017-09" db="EMBL/GenBank/DDBJ databases">
        <authorList>
            <person name="Ehlers B."/>
            <person name="Leendertz F.H."/>
        </authorList>
    </citation>
    <scope>NUCLEOTIDE SEQUENCE</scope>
    <source>
        <strain evidence="1">23K</strain>
    </source>
</reference>
<protein>
    <recommendedName>
        <fullName evidence="2">SIR2 family protein</fullName>
    </recommendedName>
</protein>
<organism evidence="1">
    <name type="scientific">Latilactobacillus sakei subsp. sakei (strain 23K)</name>
    <name type="common">Lactobacillus sakei subsp. sakei</name>
    <dbReference type="NCBI Taxonomy" id="314315"/>
    <lineage>
        <taxon>Bacteria</taxon>
        <taxon>Bacillati</taxon>
        <taxon>Bacillota</taxon>
        <taxon>Bacilli</taxon>
        <taxon>Lactobacillales</taxon>
        <taxon>Lactobacillaceae</taxon>
        <taxon>Latilactobacillus</taxon>
    </lineage>
</organism>
<sequence length="40" mass="4642">MDYSQYKAGCLEKLKDFLTSEKKRPVLFIGSGLSQRYLLD</sequence>
<proteinExistence type="predicted"/>
<dbReference type="AlphaFoldDB" id="A0A2H1MXZ2"/>